<dbReference type="EMBL" id="JAXIOK010000019">
    <property type="protein sequence ID" value="KAK4748276.1"/>
    <property type="molecule type" value="Genomic_DNA"/>
</dbReference>
<evidence type="ECO:0000313" key="3">
    <source>
        <dbReference type="Proteomes" id="UP001345219"/>
    </source>
</evidence>
<keyword evidence="3" id="KW-1185">Reference proteome</keyword>
<organism evidence="2 3">
    <name type="scientific">Trapa incisa</name>
    <dbReference type="NCBI Taxonomy" id="236973"/>
    <lineage>
        <taxon>Eukaryota</taxon>
        <taxon>Viridiplantae</taxon>
        <taxon>Streptophyta</taxon>
        <taxon>Embryophyta</taxon>
        <taxon>Tracheophyta</taxon>
        <taxon>Spermatophyta</taxon>
        <taxon>Magnoliopsida</taxon>
        <taxon>eudicotyledons</taxon>
        <taxon>Gunneridae</taxon>
        <taxon>Pentapetalae</taxon>
        <taxon>rosids</taxon>
        <taxon>malvids</taxon>
        <taxon>Myrtales</taxon>
        <taxon>Lythraceae</taxon>
        <taxon>Trapa</taxon>
    </lineage>
</organism>
<dbReference type="SMART" id="SM01118">
    <property type="entry name" value="CYTH"/>
    <property type="match status" value="1"/>
</dbReference>
<proteinExistence type="predicted"/>
<dbReference type="PANTHER" id="PTHR34948">
    <property type="entry name" value="OS08G0299200 PROTEIN"/>
    <property type="match status" value="1"/>
</dbReference>
<sequence>MSSGCPVFSDAIYVRKTASVSSKFTSVGVARNWRKLHSVCQPFSRRFRAAAASPNHPSEHGKNSMEVEIKLKLPDSAAHQRLSDILSPFHLETLIQENAFFDSPVDDLAKNLAALRLRFYNLDSRCVLSLKAKPVISSGISRVEEEEEPLEPILARRLVAEPSRILAIHASNIARRVREEYGVRDLVCLGKFRNVRGVYEWEGLKLEVDETTYDFGTSYEVECETAEPERDRKLIEGLLIENGIRYNYSNLNKFAVFRSGKLPQ</sequence>
<gene>
    <name evidence="2" type="ORF">SAY87_014862</name>
</gene>
<accession>A0AAN7GPA1</accession>
<reference evidence="2 3" key="1">
    <citation type="journal article" date="2023" name="Hortic Res">
        <title>Pangenome of water caltrop reveals structural variations and asymmetric subgenome divergence after allopolyploidization.</title>
        <authorList>
            <person name="Zhang X."/>
            <person name="Chen Y."/>
            <person name="Wang L."/>
            <person name="Yuan Y."/>
            <person name="Fang M."/>
            <person name="Shi L."/>
            <person name="Lu R."/>
            <person name="Comes H.P."/>
            <person name="Ma Y."/>
            <person name="Chen Y."/>
            <person name="Huang G."/>
            <person name="Zhou Y."/>
            <person name="Zheng Z."/>
            <person name="Qiu Y."/>
        </authorList>
    </citation>
    <scope>NUCLEOTIDE SEQUENCE [LARGE SCALE GENOMIC DNA]</scope>
    <source>
        <tissue evidence="2">Roots</tissue>
    </source>
</reference>
<dbReference type="Gene3D" id="2.40.320.10">
    <property type="entry name" value="Hypothetical Protein Pfu-838710-001"/>
    <property type="match status" value="1"/>
</dbReference>
<dbReference type="Proteomes" id="UP001345219">
    <property type="component" value="Chromosome 12"/>
</dbReference>
<protein>
    <recommendedName>
        <fullName evidence="1">CYTH domain-containing protein</fullName>
    </recommendedName>
</protein>
<dbReference type="GO" id="GO:0016462">
    <property type="term" value="F:pyrophosphatase activity"/>
    <property type="evidence" value="ECO:0007669"/>
    <property type="project" value="UniProtKB-ARBA"/>
</dbReference>
<dbReference type="Pfam" id="PF01928">
    <property type="entry name" value="CYTH"/>
    <property type="match status" value="1"/>
</dbReference>
<comment type="caution">
    <text evidence="2">The sequence shown here is derived from an EMBL/GenBank/DDBJ whole genome shotgun (WGS) entry which is preliminary data.</text>
</comment>
<evidence type="ECO:0000259" key="1">
    <source>
        <dbReference type="PROSITE" id="PS51707"/>
    </source>
</evidence>
<dbReference type="InterPro" id="IPR033469">
    <property type="entry name" value="CYTH-like_dom_sf"/>
</dbReference>
<dbReference type="SUPFAM" id="SSF55154">
    <property type="entry name" value="CYTH-like phosphatases"/>
    <property type="match status" value="1"/>
</dbReference>
<dbReference type="AlphaFoldDB" id="A0AAN7GPA1"/>
<dbReference type="InterPro" id="IPR023577">
    <property type="entry name" value="CYTH_domain"/>
</dbReference>
<name>A0AAN7GPA1_9MYRT</name>
<evidence type="ECO:0000313" key="2">
    <source>
        <dbReference type="EMBL" id="KAK4748276.1"/>
    </source>
</evidence>
<feature type="domain" description="CYTH" evidence="1">
    <location>
        <begin position="64"/>
        <end position="261"/>
    </location>
</feature>
<dbReference type="CDD" id="cd07374">
    <property type="entry name" value="CYTH-like_Pase"/>
    <property type="match status" value="1"/>
</dbReference>
<dbReference type="PROSITE" id="PS51707">
    <property type="entry name" value="CYTH"/>
    <property type="match status" value="1"/>
</dbReference>
<dbReference type="PANTHER" id="PTHR34948:SF9">
    <property type="entry name" value="CYTH DOMAIN-CONTAINING PROTEIN"/>
    <property type="match status" value="1"/>
</dbReference>